<dbReference type="EMBL" id="CACVAY010000052">
    <property type="protein sequence ID" value="CAA6812176.1"/>
    <property type="molecule type" value="Genomic_DNA"/>
</dbReference>
<dbReference type="InterPro" id="IPR043724">
    <property type="entry name" value="DUF5666"/>
</dbReference>
<organism evidence="3">
    <name type="scientific">uncultured Thiotrichaceae bacterium</name>
    <dbReference type="NCBI Taxonomy" id="298394"/>
    <lineage>
        <taxon>Bacteria</taxon>
        <taxon>Pseudomonadati</taxon>
        <taxon>Pseudomonadota</taxon>
        <taxon>Gammaproteobacteria</taxon>
        <taxon>Thiotrichales</taxon>
        <taxon>Thiotrichaceae</taxon>
        <taxon>environmental samples</taxon>
    </lineage>
</organism>
<feature type="domain" description="DUF5666" evidence="2">
    <location>
        <begin position="48"/>
        <end position="107"/>
    </location>
</feature>
<evidence type="ECO:0000256" key="1">
    <source>
        <dbReference type="SAM" id="SignalP"/>
    </source>
</evidence>
<feature type="chain" id="PRO_5027818932" description="DUF5666 domain-containing protein" evidence="1">
    <location>
        <begin position="28"/>
        <end position="410"/>
    </location>
</feature>
<evidence type="ECO:0000259" key="2">
    <source>
        <dbReference type="Pfam" id="PF18914"/>
    </source>
</evidence>
<feature type="domain" description="DUF5666" evidence="2">
    <location>
        <begin position="338"/>
        <end position="403"/>
    </location>
</feature>
<keyword evidence="1" id="KW-0732">Signal</keyword>
<dbReference type="AlphaFoldDB" id="A0A6S6TB75"/>
<dbReference type="Pfam" id="PF18914">
    <property type="entry name" value="DUF5666"/>
    <property type="match status" value="5"/>
</dbReference>
<feature type="domain" description="DUF5666" evidence="2">
    <location>
        <begin position="114"/>
        <end position="174"/>
    </location>
</feature>
<feature type="domain" description="DUF5666" evidence="2">
    <location>
        <begin position="268"/>
        <end position="326"/>
    </location>
</feature>
<feature type="domain" description="DUF5666" evidence="2">
    <location>
        <begin position="191"/>
        <end position="251"/>
    </location>
</feature>
<proteinExistence type="predicted"/>
<protein>
    <recommendedName>
        <fullName evidence="2">DUF5666 domain-containing protein</fullName>
    </recommendedName>
</protein>
<gene>
    <name evidence="3" type="ORF">HELGO_WM14407</name>
</gene>
<reference evidence="3" key="1">
    <citation type="submission" date="2020-01" db="EMBL/GenBank/DDBJ databases">
        <authorList>
            <person name="Meier V. D."/>
            <person name="Meier V D."/>
        </authorList>
    </citation>
    <scope>NUCLEOTIDE SEQUENCE</scope>
    <source>
        <strain evidence="3">HLG_WM_MAG_07</strain>
    </source>
</reference>
<accession>A0A6S6TB75</accession>
<sequence>MRSFPKFNGRMVVPYLTVVALSASLLACGGGGTQIVDGGITGSGITMGRITSFGSIYVNGIKFDVDNASFNRDGIASSGQSEFSIGEFIVINGSIDASGTTGVASSVQFTDALEGAVTTASTDGSTIEILGQSIKTDPLTVFYDFAALTDLTVGNIVEVSGVADATGVITATSIRLKSGSFVVGISENEVKGLVSNLNEASKTFSVGNITVEYGSASLEDFGAQNLANGQFVEAKSNTNLVGNNLIASVVELEDEYLSLGANTEAEIEGFVTNYTSAASFAVNGISVTTTSATSYKNGSAASIGLNVFLEVEGEVNASGVLVAEEISFEDADSGVELEGAIQSVDTVKNEVEIAGQVVVIDASTIMIDELRELSPFTINDLVVGDLVEVKGTALANGKILATKFEREEID</sequence>
<evidence type="ECO:0000313" key="3">
    <source>
        <dbReference type="EMBL" id="CAA6812176.1"/>
    </source>
</evidence>
<feature type="signal peptide" evidence="1">
    <location>
        <begin position="1"/>
        <end position="27"/>
    </location>
</feature>
<dbReference type="PROSITE" id="PS51257">
    <property type="entry name" value="PROKAR_LIPOPROTEIN"/>
    <property type="match status" value="1"/>
</dbReference>
<name>A0A6S6TB75_9GAMM</name>